<protein>
    <submittedName>
        <fullName evidence="1">Uncharacterized protein</fullName>
    </submittedName>
</protein>
<dbReference type="EMBL" id="CAXIEN010000292">
    <property type="protein sequence ID" value="CAL1291829.1"/>
    <property type="molecule type" value="Genomic_DNA"/>
</dbReference>
<proteinExistence type="predicted"/>
<gene>
    <name evidence="1" type="ORF">LARSCL_LOCUS17296</name>
</gene>
<comment type="caution">
    <text evidence="1">The sequence shown here is derived from an EMBL/GenBank/DDBJ whole genome shotgun (WGS) entry which is preliminary data.</text>
</comment>
<keyword evidence="2" id="KW-1185">Reference proteome</keyword>
<accession>A0AAV2B8R6</accession>
<name>A0AAV2B8R6_9ARAC</name>
<evidence type="ECO:0000313" key="2">
    <source>
        <dbReference type="Proteomes" id="UP001497382"/>
    </source>
</evidence>
<evidence type="ECO:0000313" key="1">
    <source>
        <dbReference type="EMBL" id="CAL1291829.1"/>
    </source>
</evidence>
<organism evidence="1 2">
    <name type="scientific">Larinioides sclopetarius</name>
    <dbReference type="NCBI Taxonomy" id="280406"/>
    <lineage>
        <taxon>Eukaryota</taxon>
        <taxon>Metazoa</taxon>
        <taxon>Ecdysozoa</taxon>
        <taxon>Arthropoda</taxon>
        <taxon>Chelicerata</taxon>
        <taxon>Arachnida</taxon>
        <taxon>Araneae</taxon>
        <taxon>Araneomorphae</taxon>
        <taxon>Entelegynae</taxon>
        <taxon>Araneoidea</taxon>
        <taxon>Araneidae</taxon>
        <taxon>Larinioides</taxon>
    </lineage>
</organism>
<sequence length="28" mass="3446">MHIYHLTQMKNLISVKYVRKHLQKSSVY</sequence>
<dbReference type="Proteomes" id="UP001497382">
    <property type="component" value="Unassembled WGS sequence"/>
</dbReference>
<dbReference type="AlphaFoldDB" id="A0AAV2B8R6"/>
<reference evidence="1 2" key="1">
    <citation type="submission" date="2024-04" db="EMBL/GenBank/DDBJ databases">
        <authorList>
            <person name="Rising A."/>
            <person name="Reimegard J."/>
            <person name="Sonavane S."/>
            <person name="Akerstrom W."/>
            <person name="Nylinder S."/>
            <person name="Hedman E."/>
            <person name="Kallberg Y."/>
        </authorList>
    </citation>
    <scope>NUCLEOTIDE SEQUENCE [LARGE SCALE GENOMIC DNA]</scope>
</reference>